<accession>A0A0E9VA70</accession>
<evidence type="ECO:0000313" key="2">
    <source>
        <dbReference type="EMBL" id="JAH74937.1"/>
    </source>
</evidence>
<dbReference type="EMBL" id="GBXM01033640">
    <property type="protein sequence ID" value="JAH74937.1"/>
    <property type="molecule type" value="Transcribed_RNA"/>
</dbReference>
<feature type="compositionally biased region" description="Polar residues" evidence="1">
    <location>
        <begin position="15"/>
        <end position="37"/>
    </location>
</feature>
<reference evidence="2" key="1">
    <citation type="submission" date="2014-11" db="EMBL/GenBank/DDBJ databases">
        <authorList>
            <person name="Amaro Gonzalez C."/>
        </authorList>
    </citation>
    <scope>NUCLEOTIDE SEQUENCE</scope>
</reference>
<evidence type="ECO:0000256" key="1">
    <source>
        <dbReference type="SAM" id="MobiDB-lite"/>
    </source>
</evidence>
<proteinExistence type="predicted"/>
<name>A0A0E9VA70_ANGAN</name>
<sequence length="37" mass="4079">MKACKGGPHRVEATAWSTRQTQSGDCSTETLQNIEEQ</sequence>
<organism evidence="2">
    <name type="scientific">Anguilla anguilla</name>
    <name type="common">European freshwater eel</name>
    <name type="synonym">Muraena anguilla</name>
    <dbReference type="NCBI Taxonomy" id="7936"/>
    <lineage>
        <taxon>Eukaryota</taxon>
        <taxon>Metazoa</taxon>
        <taxon>Chordata</taxon>
        <taxon>Craniata</taxon>
        <taxon>Vertebrata</taxon>
        <taxon>Euteleostomi</taxon>
        <taxon>Actinopterygii</taxon>
        <taxon>Neopterygii</taxon>
        <taxon>Teleostei</taxon>
        <taxon>Anguilliformes</taxon>
        <taxon>Anguillidae</taxon>
        <taxon>Anguilla</taxon>
    </lineage>
</organism>
<protein>
    <submittedName>
        <fullName evidence="2">Uncharacterized protein</fullName>
    </submittedName>
</protein>
<dbReference type="AlphaFoldDB" id="A0A0E9VA70"/>
<reference evidence="2" key="2">
    <citation type="journal article" date="2015" name="Fish Shellfish Immunol.">
        <title>Early steps in the European eel (Anguilla anguilla)-Vibrio vulnificus interaction in the gills: Role of the RtxA13 toxin.</title>
        <authorList>
            <person name="Callol A."/>
            <person name="Pajuelo D."/>
            <person name="Ebbesson L."/>
            <person name="Teles M."/>
            <person name="MacKenzie S."/>
            <person name="Amaro C."/>
        </authorList>
    </citation>
    <scope>NUCLEOTIDE SEQUENCE</scope>
</reference>
<feature type="region of interest" description="Disordered" evidence="1">
    <location>
        <begin position="1"/>
        <end position="37"/>
    </location>
</feature>